<organism evidence="3 4">
    <name type="scientific">Marinithermofilum abyssi</name>
    <dbReference type="NCBI Taxonomy" id="1571185"/>
    <lineage>
        <taxon>Bacteria</taxon>
        <taxon>Bacillati</taxon>
        <taxon>Bacillota</taxon>
        <taxon>Bacilli</taxon>
        <taxon>Bacillales</taxon>
        <taxon>Thermoactinomycetaceae</taxon>
        <taxon>Marinithermofilum</taxon>
    </lineage>
</organism>
<dbReference type="InterPro" id="IPR036412">
    <property type="entry name" value="HAD-like_sf"/>
</dbReference>
<evidence type="ECO:0000313" key="4">
    <source>
        <dbReference type="Proteomes" id="UP000625210"/>
    </source>
</evidence>
<proteinExistence type="predicted"/>
<dbReference type="GO" id="GO:0005829">
    <property type="term" value="C:cytosol"/>
    <property type="evidence" value="ECO:0007669"/>
    <property type="project" value="TreeGrafter"/>
</dbReference>
<dbReference type="EMBL" id="BMHQ01000002">
    <property type="protein sequence ID" value="GGE09138.1"/>
    <property type="molecule type" value="Genomic_DNA"/>
</dbReference>
<dbReference type="Gene3D" id="3.30.70.1410">
    <property type="entry name" value="yhjk (haloacid dehalogenase-like hydrolase protein) domain"/>
    <property type="match status" value="1"/>
</dbReference>
<dbReference type="GO" id="GO:0000287">
    <property type="term" value="F:magnesium ion binding"/>
    <property type="evidence" value="ECO:0007669"/>
    <property type="project" value="TreeGrafter"/>
</dbReference>
<dbReference type="PANTHER" id="PTHR10000:SF57">
    <property type="entry name" value="KANOSAMINE-6-PHOSPHATE PHOSPHATASE"/>
    <property type="match status" value="1"/>
</dbReference>
<dbReference type="PANTHER" id="PTHR10000">
    <property type="entry name" value="PHOSPHOSERINE PHOSPHATASE"/>
    <property type="match status" value="1"/>
</dbReference>
<dbReference type="Pfam" id="PF05116">
    <property type="entry name" value="S6PP"/>
    <property type="match status" value="1"/>
</dbReference>
<protein>
    <submittedName>
        <fullName evidence="3">Kanosamine-6-phosphate phosphatase</fullName>
    </submittedName>
</protein>
<reference evidence="3" key="2">
    <citation type="submission" date="2020-09" db="EMBL/GenBank/DDBJ databases">
        <authorList>
            <person name="Sun Q."/>
            <person name="Zhou Y."/>
        </authorList>
    </citation>
    <scope>NUCLEOTIDE SEQUENCE</scope>
    <source>
        <strain evidence="3">CGMCC 1.15179</strain>
    </source>
</reference>
<dbReference type="Proteomes" id="UP000625210">
    <property type="component" value="Unassembled WGS sequence"/>
</dbReference>
<gene>
    <name evidence="3" type="primary">ntdB</name>
    <name evidence="3" type="ORF">GCM10011571_08090</name>
</gene>
<name>A0A8J2VEL7_9BACL</name>
<dbReference type="Gene3D" id="3.40.50.1000">
    <property type="entry name" value="HAD superfamily/HAD-like"/>
    <property type="match status" value="1"/>
</dbReference>
<dbReference type="NCBIfam" id="TIGR01484">
    <property type="entry name" value="HAD-SF-IIB"/>
    <property type="match status" value="1"/>
</dbReference>
<reference evidence="3" key="1">
    <citation type="journal article" date="2014" name="Int. J. Syst. Evol. Microbiol.">
        <title>Complete genome sequence of Corynebacterium casei LMG S-19264T (=DSM 44701T), isolated from a smear-ripened cheese.</title>
        <authorList>
            <consortium name="US DOE Joint Genome Institute (JGI-PGF)"/>
            <person name="Walter F."/>
            <person name="Albersmeier A."/>
            <person name="Kalinowski J."/>
            <person name="Ruckert C."/>
        </authorList>
    </citation>
    <scope>NUCLEOTIDE SEQUENCE</scope>
    <source>
        <strain evidence="3">CGMCC 1.15179</strain>
    </source>
</reference>
<keyword evidence="4" id="KW-1185">Reference proteome</keyword>
<dbReference type="GO" id="GO:0016791">
    <property type="term" value="F:phosphatase activity"/>
    <property type="evidence" value="ECO:0007669"/>
    <property type="project" value="UniProtKB-ARBA"/>
</dbReference>
<dbReference type="InterPro" id="IPR023214">
    <property type="entry name" value="HAD_sf"/>
</dbReference>
<keyword evidence="1" id="KW-0378">Hydrolase</keyword>
<evidence type="ECO:0000256" key="1">
    <source>
        <dbReference type="ARBA" id="ARBA00022801"/>
    </source>
</evidence>
<dbReference type="InterPro" id="IPR006380">
    <property type="entry name" value="SPP-like_dom"/>
</dbReference>
<evidence type="ECO:0000259" key="2">
    <source>
        <dbReference type="Pfam" id="PF05116"/>
    </source>
</evidence>
<dbReference type="AlphaFoldDB" id="A0A8J2VEL7"/>
<evidence type="ECO:0000313" key="3">
    <source>
        <dbReference type="EMBL" id="GGE09138.1"/>
    </source>
</evidence>
<comment type="caution">
    <text evidence="3">The sequence shown here is derived from an EMBL/GenBank/DDBJ whole genome shotgun (WGS) entry which is preliminary data.</text>
</comment>
<sequence length="223" mass="25946">MNEVRQNYLHELEDYLEQKSKEGQLIIGWVTGSSVESVLDKMETGNFRYFPHFMASDLGTEITYFTEDNLGKRDLEWDSCLKNRVFSKEKISEITNLLQKEYQIHLHPQTQLGDSRYKCNYYYQEQNEWVDEKNFSAIKTVAELYGVAININRCNPLAGDPEDCFDVDFIPTGTGKDEIVWFMLDKYKVEPENAFAFGDSGNDLRMLKEVKHGYLVENATQEA</sequence>
<dbReference type="InterPro" id="IPR006379">
    <property type="entry name" value="HAD-SF_hydro_IIB"/>
</dbReference>
<dbReference type="SUPFAM" id="SSF56784">
    <property type="entry name" value="HAD-like"/>
    <property type="match status" value="1"/>
</dbReference>
<feature type="domain" description="Sucrose phosphatase-like" evidence="2">
    <location>
        <begin position="6"/>
        <end position="222"/>
    </location>
</feature>
<accession>A0A8J2VEL7</accession>